<dbReference type="RefSeq" id="WP_166106110.1">
    <property type="nucleotide sequence ID" value="NZ_JAADJT010000008.1"/>
</dbReference>
<accession>A0ABX0FNZ6</accession>
<dbReference type="NCBIfam" id="TIGR00778">
    <property type="entry name" value="ahpD_dom"/>
    <property type="match status" value="1"/>
</dbReference>
<dbReference type="PANTHER" id="PTHR35446">
    <property type="entry name" value="SI:CH211-175M2.5"/>
    <property type="match status" value="1"/>
</dbReference>
<dbReference type="InterPro" id="IPR029032">
    <property type="entry name" value="AhpD-like"/>
</dbReference>
<name>A0ABX0FNZ6_9BURK</name>
<evidence type="ECO:0000259" key="1">
    <source>
        <dbReference type="Pfam" id="PF02627"/>
    </source>
</evidence>
<feature type="domain" description="Carboxymuconolactone decarboxylase-like" evidence="1">
    <location>
        <begin position="42"/>
        <end position="116"/>
    </location>
</feature>
<dbReference type="PANTHER" id="PTHR35446:SF3">
    <property type="entry name" value="CMD DOMAIN-CONTAINING PROTEIN"/>
    <property type="match status" value="1"/>
</dbReference>
<dbReference type="InterPro" id="IPR003779">
    <property type="entry name" value="CMD-like"/>
</dbReference>
<reference evidence="2 3" key="1">
    <citation type="submission" date="2020-01" db="EMBL/GenBank/DDBJ databases">
        <authorList>
            <person name="Lee S.D."/>
        </authorList>
    </citation>
    <scope>NUCLEOTIDE SEQUENCE [LARGE SCALE GENOMIC DNA]</scope>
    <source>
        <strain evidence="2 3">SAP-35</strain>
    </source>
</reference>
<dbReference type="Proteomes" id="UP000666369">
    <property type="component" value="Unassembled WGS sequence"/>
</dbReference>
<dbReference type="SUPFAM" id="SSF69118">
    <property type="entry name" value="AhpD-like"/>
    <property type="match status" value="1"/>
</dbReference>
<sequence>MTRLHTAPVADATGSAAQLFAAIKASAGMVPQAYIDIGSNSPAALEAALHLDAALRRGTLPAQDAEIVKLVVSEINRCDYCLAAHTLLGKKTGLTAARILAIRHGLDTGDARIDALAAFVRQLAGSSGTLPAHALAAIQAAGYSDAQIVDIVLAMTAISLTNLFNRVNDTAIDFPPAD</sequence>
<dbReference type="Gene3D" id="1.20.1290.10">
    <property type="entry name" value="AhpD-like"/>
    <property type="match status" value="1"/>
</dbReference>
<comment type="caution">
    <text evidence="2">The sequence shown here is derived from an EMBL/GenBank/DDBJ whole genome shotgun (WGS) entry which is preliminary data.</text>
</comment>
<protein>
    <submittedName>
        <fullName evidence="2">Carboxymuconolactone decarboxylase family protein</fullName>
    </submittedName>
</protein>
<proteinExistence type="predicted"/>
<keyword evidence="3" id="KW-1185">Reference proteome</keyword>
<dbReference type="Pfam" id="PF02627">
    <property type="entry name" value="CMD"/>
    <property type="match status" value="1"/>
</dbReference>
<dbReference type="InterPro" id="IPR004675">
    <property type="entry name" value="AhpD_core"/>
</dbReference>
<organism evidence="2 3">
    <name type="scientific">Duganella aceris</name>
    <dbReference type="NCBI Taxonomy" id="2703883"/>
    <lineage>
        <taxon>Bacteria</taxon>
        <taxon>Pseudomonadati</taxon>
        <taxon>Pseudomonadota</taxon>
        <taxon>Betaproteobacteria</taxon>
        <taxon>Burkholderiales</taxon>
        <taxon>Oxalobacteraceae</taxon>
        <taxon>Telluria group</taxon>
        <taxon>Duganella</taxon>
    </lineage>
</organism>
<evidence type="ECO:0000313" key="3">
    <source>
        <dbReference type="Proteomes" id="UP000666369"/>
    </source>
</evidence>
<dbReference type="EMBL" id="JAADJT010000008">
    <property type="protein sequence ID" value="NGZ86350.1"/>
    <property type="molecule type" value="Genomic_DNA"/>
</dbReference>
<gene>
    <name evidence="2" type="ORF">GW587_19075</name>
</gene>
<evidence type="ECO:0000313" key="2">
    <source>
        <dbReference type="EMBL" id="NGZ86350.1"/>
    </source>
</evidence>
<reference evidence="3" key="2">
    <citation type="submission" date="2023-07" db="EMBL/GenBank/DDBJ databases">
        <title>Duganella aceri sp. nov., isolated from tree sap.</title>
        <authorList>
            <person name="Kim I.S."/>
        </authorList>
    </citation>
    <scope>NUCLEOTIDE SEQUENCE [LARGE SCALE GENOMIC DNA]</scope>
    <source>
        <strain evidence="3">SAP-35</strain>
    </source>
</reference>